<reference evidence="2 3" key="1">
    <citation type="submission" date="2017-05" db="EMBL/GenBank/DDBJ databases">
        <authorList>
            <person name="Varghese N."/>
            <person name="Submissions S."/>
        </authorList>
    </citation>
    <scope>NUCLEOTIDE SEQUENCE [LARGE SCALE GENOMIC DNA]</scope>
    <source>
        <strain evidence="2 3">DSM 27040</strain>
    </source>
</reference>
<evidence type="ECO:0000313" key="2">
    <source>
        <dbReference type="EMBL" id="SMO78020.1"/>
    </source>
</evidence>
<gene>
    <name evidence="2" type="ORF">SAMN06265379_107138</name>
</gene>
<accession>A0A521E4B7</accession>
<organism evidence="2 3">
    <name type="scientific">Saccharicrinis carchari</name>
    <dbReference type="NCBI Taxonomy" id="1168039"/>
    <lineage>
        <taxon>Bacteria</taxon>
        <taxon>Pseudomonadati</taxon>
        <taxon>Bacteroidota</taxon>
        <taxon>Bacteroidia</taxon>
        <taxon>Marinilabiliales</taxon>
        <taxon>Marinilabiliaceae</taxon>
        <taxon>Saccharicrinis</taxon>
    </lineage>
</organism>
<name>A0A521E4B7_SACCC</name>
<dbReference type="EMBL" id="FXTB01000007">
    <property type="protein sequence ID" value="SMO78020.1"/>
    <property type="molecule type" value="Genomic_DNA"/>
</dbReference>
<dbReference type="OrthoDB" id="9759709at2"/>
<dbReference type="NCBIfam" id="TIGR04183">
    <property type="entry name" value="Por_Secre_tail"/>
    <property type="match status" value="1"/>
</dbReference>
<proteinExistence type="predicted"/>
<dbReference type="InterPro" id="IPR026444">
    <property type="entry name" value="Secre_tail"/>
</dbReference>
<sequence>MNLKSLLKTFIFLILTFGSFTLNAQVELVVKQKDNQKFSLEIAKIRKLTFTEQALLLHPKTGVVQNYGLNDLSKLFFSNNPTAVRPTTTLFEQLEVFPTPASEYINITYKTKNNENVVIKIVDLHGRVVHEDAYSDNINVNTKQINIKHLSAGVYILHLQSSQQSESRKILIK</sequence>
<dbReference type="Proteomes" id="UP000319040">
    <property type="component" value="Unassembled WGS sequence"/>
</dbReference>
<dbReference type="RefSeq" id="WP_142534015.1">
    <property type="nucleotide sequence ID" value="NZ_FXTB01000007.1"/>
</dbReference>
<dbReference type="Pfam" id="PF18962">
    <property type="entry name" value="Por_Secre_tail"/>
    <property type="match status" value="1"/>
</dbReference>
<evidence type="ECO:0000259" key="1">
    <source>
        <dbReference type="Pfam" id="PF18962"/>
    </source>
</evidence>
<protein>
    <submittedName>
        <fullName evidence="2">Por secretion system C-terminal sorting domain-containing protein</fullName>
    </submittedName>
</protein>
<feature type="domain" description="Secretion system C-terminal sorting" evidence="1">
    <location>
        <begin position="96"/>
        <end position="172"/>
    </location>
</feature>
<keyword evidence="3" id="KW-1185">Reference proteome</keyword>
<dbReference type="AlphaFoldDB" id="A0A521E4B7"/>
<evidence type="ECO:0000313" key="3">
    <source>
        <dbReference type="Proteomes" id="UP000319040"/>
    </source>
</evidence>